<evidence type="ECO:0000256" key="4">
    <source>
        <dbReference type="ARBA" id="ARBA00022989"/>
    </source>
</evidence>
<dbReference type="InterPro" id="IPR011701">
    <property type="entry name" value="MFS"/>
</dbReference>
<dbReference type="VEuPathDB" id="FungiDB:Z518_07904"/>
<feature type="transmembrane region" description="Helical" evidence="6">
    <location>
        <begin position="188"/>
        <end position="211"/>
    </location>
</feature>
<dbReference type="FunFam" id="1.20.1250.20:FF:000013">
    <property type="entry name" value="MFS general substrate transporter"/>
    <property type="match status" value="1"/>
</dbReference>
<feature type="transmembrane region" description="Helical" evidence="6">
    <location>
        <begin position="58"/>
        <end position="76"/>
    </location>
</feature>
<dbReference type="FunFam" id="1.20.1250.20:FF:000018">
    <property type="entry name" value="MFS transporter permease"/>
    <property type="match status" value="1"/>
</dbReference>
<keyword evidence="9" id="KW-1185">Reference proteome</keyword>
<dbReference type="EMBL" id="KN847480">
    <property type="protein sequence ID" value="KIX01965.1"/>
    <property type="molecule type" value="Genomic_DNA"/>
</dbReference>
<feature type="domain" description="Major facilitator superfamily (MFS) profile" evidence="7">
    <location>
        <begin position="58"/>
        <end position="478"/>
    </location>
</feature>
<keyword evidence="4 6" id="KW-1133">Transmembrane helix</keyword>
<dbReference type="SUPFAM" id="SSF103473">
    <property type="entry name" value="MFS general substrate transporter"/>
    <property type="match status" value="1"/>
</dbReference>
<feature type="transmembrane region" description="Helical" evidence="6">
    <location>
        <begin position="125"/>
        <end position="145"/>
    </location>
</feature>
<dbReference type="Proteomes" id="UP000053617">
    <property type="component" value="Unassembled WGS sequence"/>
</dbReference>
<feature type="transmembrane region" description="Helical" evidence="6">
    <location>
        <begin position="450"/>
        <end position="472"/>
    </location>
</feature>
<accession>A0A0D2IZB5</accession>
<dbReference type="OrthoDB" id="3639251at2759"/>
<protein>
    <recommendedName>
        <fullName evidence="7">Major facilitator superfamily (MFS) profile domain-containing protein</fullName>
    </recommendedName>
</protein>
<dbReference type="InterPro" id="IPR020846">
    <property type="entry name" value="MFS_dom"/>
</dbReference>
<dbReference type="PROSITE" id="PS50850">
    <property type="entry name" value="MFS"/>
    <property type="match status" value="1"/>
</dbReference>
<dbReference type="HOGENOM" id="CLU_001265_0_1_1"/>
<feature type="transmembrane region" description="Helical" evidence="6">
    <location>
        <begin position="217"/>
        <end position="239"/>
    </location>
</feature>
<dbReference type="PANTHER" id="PTHR43791">
    <property type="entry name" value="PERMEASE-RELATED"/>
    <property type="match status" value="1"/>
</dbReference>
<feature type="transmembrane region" description="Helical" evidence="6">
    <location>
        <begin position="96"/>
        <end position="118"/>
    </location>
</feature>
<evidence type="ECO:0000256" key="5">
    <source>
        <dbReference type="ARBA" id="ARBA00023136"/>
    </source>
</evidence>
<dbReference type="PANTHER" id="PTHR43791:SF47">
    <property type="entry name" value="MAJOR FACILITATOR SUPERFAMILY (MFS) PROFILE DOMAIN-CONTAINING PROTEIN-RELATED"/>
    <property type="match status" value="1"/>
</dbReference>
<evidence type="ECO:0000313" key="8">
    <source>
        <dbReference type="EMBL" id="KIX01965.1"/>
    </source>
</evidence>
<evidence type="ECO:0000256" key="2">
    <source>
        <dbReference type="ARBA" id="ARBA00022448"/>
    </source>
</evidence>
<evidence type="ECO:0000256" key="1">
    <source>
        <dbReference type="ARBA" id="ARBA00004141"/>
    </source>
</evidence>
<keyword evidence="5 6" id="KW-0472">Membrane</keyword>
<gene>
    <name evidence="8" type="ORF">Z518_07904</name>
</gene>
<sequence length="495" mass="55144">MTTAAMQPKVPDAVECVEKIDSSFSEQGKETKSTDPYYDEEYTRAEQRRIIHKVDRRLVVGLGLAMAIALMDRTNLGSAAIAGMTVDLGLEHGPRYSLILLVFFIPFVLSQLPAAVVIRKVGPRDFITLITFCWGGVMMCFGFVHDWWVLIILRILIGILEAGLLPACILLLSCWYTRFDVHKRFSSFYLISSVGSAIAPVLACGFMQMGGLSGLAAWRWIFIMEGLLTIAVAFINWFLLVDYPLDAHKCWKFLTKKEEDYIIRRINRDRADANADHKFNLRQFIRPGKDWRVWQYAIIYMCGTAVAYSLSFFLPIILRLKLGYDVTAAQALSTPPYVFAGIFMYVEAWLGDKYHIRGPIIIWNCLQSICGLCLLGWVKAPGVQYFGIFLVASGVNGNVPATLAWQANNVRGNWKRAFCSALLIMGGGTGGVIGSLVFRSQDAPTYLPGIEASIVANVISIICAVVMMLSLYASNKKAAAGRTVLEELPGFRYTL</sequence>
<evidence type="ECO:0000256" key="6">
    <source>
        <dbReference type="SAM" id="Phobius"/>
    </source>
</evidence>
<feature type="transmembrane region" description="Helical" evidence="6">
    <location>
        <begin position="360"/>
        <end position="378"/>
    </location>
</feature>
<feature type="transmembrane region" description="Helical" evidence="6">
    <location>
        <begin position="329"/>
        <end position="348"/>
    </location>
</feature>
<proteinExistence type="predicted"/>
<dbReference type="Gene3D" id="1.20.1250.20">
    <property type="entry name" value="MFS general substrate transporter like domains"/>
    <property type="match status" value="2"/>
</dbReference>
<keyword evidence="3 6" id="KW-0812">Transmembrane</keyword>
<evidence type="ECO:0000256" key="3">
    <source>
        <dbReference type="ARBA" id="ARBA00022692"/>
    </source>
</evidence>
<dbReference type="Pfam" id="PF07690">
    <property type="entry name" value="MFS_1"/>
    <property type="match status" value="1"/>
</dbReference>
<comment type="subcellular location">
    <subcellularLocation>
        <location evidence="1">Membrane</location>
        <topology evidence="1">Multi-pass membrane protein</topology>
    </subcellularLocation>
</comment>
<organism evidence="8 9">
    <name type="scientific">Rhinocladiella mackenziei CBS 650.93</name>
    <dbReference type="NCBI Taxonomy" id="1442369"/>
    <lineage>
        <taxon>Eukaryota</taxon>
        <taxon>Fungi</taxon>
        <taxon>Dikarya</taxon>
        <taxon>Ascomycota</taxon>
        <taxon>Pezizomycotina</taxon>
        <taxon>Eurotiomycetes</taxon>
        <taxon>Chaetothyriomycetidae</taxon>
        <taxon>Chaetothyriales</taxon>
        <taxon>Herpotrichiellaceae</taxon>
        <taxon>Rhinocladiella</taxon>
    </lineage>
</organism>
<reference evidence="8 9" key="1">
    <citation type="submission" date="2015-01" db="EMBL/GenBank/DDBJ databases">
        <title>The Genome Sequence of Rhinocladiella mackenzie CBS 650.93.</title>
        <authorList>
            <consortium name="The Broad Institute Genomics Platform"/>
            <person name="Cuomo C."/>
            <person name="de Hoog S."/>
            <person name="Gorbushina A."/>
            <person name="Stielow B."/>
            <person name="Teixiera M."/>
            <person name="Abouelleil A."/>
            <person name="Chapman S.B."/>
            <person name="Priest M."/>
            <person name="Young S.K."/>
            <person name="Wortman J."/>
            <person name="Nusbaum C."/>
            <person name="Birren B."/>
        </authorList>
    </citation>
    <scope>NUCLEOTIDE SEQUENCE [LARGE SCALE GENOMIC DNA]</scope>
    <source>
        <strain evidence="8 9">CBS 650.93</strain>
    </source>
</reference>
<dbReference type="AlphaFoldDB" id="A0A0D2IZB5"/>
<evidence type="ECO:0000259" key="7">
    <source>
        <dbReference type="PROSITE" id="PS50850"/>
    </source>
</evidence>
<dbReference type="RefSeq" id="XP_013269101.1">
    <property type="nucleotide sequence ID" value="XM_013413647.1"/>
</dbReference>
<feature type="transmembrane region" description="Helical" evidence="6">
    <location>
        <begin position="384"/>
        <end position="405"/>
    </location>
</feature>
<feature type="transmembrane region" description="Helical" evidence="6">
    <location>
        <begin position="151"/>
        <end position="176"/>
    </location>
</feature>
<feature type="transmembrane region" description="Helical" evidence="6">
    <location>
        <begin position="293"/>
        <end position="317"/>
    </location>
</feature>
<keyword evidence="2" id="KW-0813">Transport</keyword>
<feature type="transmembrane region" description="Helical" evidence="6">
    <location>
        <begin position="417"/>
        <end position="438"/>
    </location>
</feature>
<dbReference type="GO" id="GO:0022857">
    <property type="term" value="F:transmembrane transporter activity"/>
    <property type="evidence" value="ECO:0007669"/>
    <property type="project" value="InterPro"/>
</dbReference>
<dbReference type="GO" id="GO:0016020">
    <property type="term" value="C:membrane"/>
    <property type="evidence" value="ECO:0007669"/>
    <property type="project" value="UniProtKB-SubCell"/>
</dbReference>
<dbReference type="InterPro" id="IPR036259">
    <property type="entry name" value="MFS_trans_sf"/>
</dbReference>
<evidence type="ECO:0000313" key="9">
    <source>
        <dbReference type="Proteomes" id="UP000053617"/>
    </source>
</evidence>
<name>A0A0D2IZB5_9EURO</name>
<dbReference type="GeneID" id="25295975"/>